<organism evidence="1 2">
    <name type="scientific">Datura stramonium</name>
    <name type="common">Jimsonweed</name>
    <name type="synonym">Common thornapple</name>
    <dbReference type="NCBI Taxonomy" id="4076"/>
    <lineage>
        <taxon>Eukaryota</taxon>
        <taxon>Viridiplantae</taxon>
        <taxon>Streptophyta</taxon>
        <taxon>Embryophyta</taxon>
        <taxon>Tracheophyta</taxon>
        <taxon>Spermatophyta</taxon>
        <taxon>Magnoliopsida</taxon>
        <taxon>eudicotyledons</taxon>
        <taxon>Gunneridae</taxon>
        <taxon>Pentapetalae</taxon>
        <taxon>asterids</taxon>
        <taxon>lamiids</taxon>
        <taxon>Solanales</taxon>
        <taxon>Solanaceae</taxon>
        <taxon>Solanoideae</taxon>
        <taxon>Datureae</taxon>
        <taxon>Datura</taxon>
    </lineage>
</organism>
<proteinExistence type="predicted"/>
<gene>
    <name evidence="1" type="ORF">HAX54_006611</name>
</gene>
<reference evidence="1 2" key="1">
    <citation type="journal article" date="2021" name="BMC Genomics">
        <title>Datura genome reveals duplications of psychoactive alkaloid biosynthetic genes and high mutation rate following tissue culture.</title>
        <authorList>
            <person name="Rajewski A."/>
            <person name="Carter-House D."/>
            <person name="Stajich J."/>
            <person name="Litt A."/>
        </authorList>
    </citation>
    <scope>NUCLEOTIDE SEQUENCE [LARGE SCALE GENOMIC DNA]</scope>
    <source>
        <strain evidence="1">AR-01</strain>
    </source>
</reference>
<name>A0ABS8TBC5_DATST</name>
<dbReference type="Proteomes" id="UP000823775">
    <property type="component" value="Unassembled WGS sequence"/>
</dbReference>
<protein>
    <submittedName>
        <fullName evidence="1">Uncharacterized protein</fullName>
    </submittedName>
</protein>
<comment type="caution">
    <text evidence="1">The sequence shown here is derived from an EMBL/GenBank/DDBJ whole genome shotgun (WGS) entry which is preliminary data.</text>
</comment>
<feature type="non-terminal residue" evidence="1">
    <location>
        <position position="1"/>
    </location>
</feature>
<keyword evidence="2" id="KW-1185">Reference proteome</keyword>
<evidence type="ECO:0000313" key="2">
    <source>
        <dbReference type="Proteomes" id="UP000823775"/>
    </source>
</evidence>
<sequence>EGTGHAPLDQGVGMKPGAIIHTVGTSWGARMRNPEGIQQLRHHVPHNKKAVRGDLVP</sequence>
<dbReference type="EMBL" id="JACEIK010001333">
    <property type="protein sequence ID" value="MCD7468433.1"/>
    <property type="molecule type" value="Genomic_DNA"/>
</dbReference>
<evidence type="ECO:0000313" key="1">
    <source>
        <dbReference type="EMBL" id="MCD7468433.1"/>
    </source>
</evidence>
<accession>A0ABS8TBC5</accession>